<evidence type="ECO:0000313" key="3">
    <source>
        <dbReference type="Proteomes" id="UP000652761"/>
    </source>
</evidence>
<evidence type="ECO:0000313" key="2">
    <source>
        <dbReference type="EMBL" id="MQL80776.1"/>
    </source>
</evidence>
<gene>
    <name evidence="2" type="ORF">Taro_013225</name>
</gene>
<dbReference type="EMBL" id="NMUH01000524">
    <property type="protein sequence ID" value="MQL80776.1"/>
    <property type="molecule type" value="Genomic_DNA"/>
</dbReference>
<sequence>MTAHINARASEERLHTRITKTGSRHQLLTRIKNTRLPLSLAVVDERSNCCSTSTRIKTVETNQHHLQTLVVDPRLTPLRIQESLERGSGNTGPRFKNPGIGPGSAVGERICNQEFGPRVCE</sequence>
<proteinExistence type="predicted"/>
<accession>A0A843UFC3</accession>
<dbReference type="AlphaFoldDB" id="A0A843UFC3"/>
<comment type="caution">
    <text evidence="2">The sequence shown here is derived from an EMBL/GenBank/DDBJ whole genome shotgun (WGS) entry which is preliminary data.</text>
</comment>
<protein>
    <submittedName>
        <fullName evidence="2">Uncharacterized protein</fullName>
    </submittedName>
</protein>
<name>A0A843UFC3_COLES</name>
<keyword evidence="3" id="KW-1185">Reference proteome</keyword>
<evidence type="ECO:0000256" key="1">
    <source>
        <dbReference type="SAM" id="MobiDB-lite"/>
    </source>
</evidence>
<organism evidence="2 3">
    <name type="scientific">Colocasia esculenta</name>
    <name type="common">Wild taro</name>
    <name type="synonym">Arum esculentum</name>
    <dbReference type="NCBI Taxonomy" id="4460"/>
    <lineage>
        <taxon>Eukaryota</taxon>
        <taxon>Viridiplantae</taxon>
        <taxon>Streptophyta</taxon>
        <taxon>Embryophyta</taxon>
        <taxon>Tracheophyta</taxon>
        <taxon>Spermatophyta</taxon>
        <taxon>Magnoliopsida</taxon>
        <taxon>Liliopsida</taxon>
        <taxon>Araceae</taxon>
        <taxon>Aroideae</taxon>
        <taxon>Colocasieae</taxon>
        <taxon>Colocasia</taxon>
    </lineage>
</organism>
<feature type="region of interest" description="Disordered" evidence="1">
    <location>
        <begin position="83"/>
        <end position="104"/>
    </location>
</feature>
<dbReference type="Proteomes" id="UP000652761">
    <property type="component" value="Unassembled WGS sequence"/>
</dbReference>
<reference evidence="2" key="1">
    <citation type="submission" date="2017-07" db="EMBL/GenBank/DDBJ databases">
        <title>Taro Niue Genome Assembly and Annotation.</title>
        <authorList>
            <person name="Atibalentja N."/>
            <person name="Keating K."/>
            <person name="Fields C.J."/>
        </authorList>
    </citation>
    <scope>NUCLEOTIDE SEQUENCE</scope>
    <source>
        <strain evidence="2">Niue_2</strain>
        <tissue evidence="2">Leaf</tissue>
    </source>
</reference>